<accession>A0A396S498</accession>
<name>A0A396S498_9SPHN</name>
<keyword evidence="2" id="KW-1185">Reference proteome</keyword>
<dbReference type="Proteomes" id="UP000266693">
    <property type="component" value="Unassembled WGS sequence"/>
</dbReference>
<evidence type="ECO:0000313" key="1">
    <source>
        <dbReference type="EMBL" id="RHW18245.1"/>
    </source>
</evidence>
<evidence type="ECO:0000313" key="2">
    <source>
        <dbReference type="Proteomes" id="UP000266693"/>
    </source>
</evidence>
<protein>
    <submittedName>
        <fullName evidence="1">Uncharacterized protein</fullName>
    </submittedName>
</protein>
<proteinExistence type="predicted"/>
<gene>
    <name evidence="1" type="ORF">D1610_07150</name>
</gene>
<sequence>MEDVLILVRTAPVVCWSCGAETSIVSSIELSRNDTSAVCAVSDFTAYPQLIRPIEASLRSRIDIGALKSRYSGTLARSYVSNGCAHCDALFGQHFEIHARYDEQLASRFTAAGVEGWDAMLKDLLASEDGHLLTF</sequence>
<organism evidence="1 2">
    <name type="scientific">Sphingomonas gilva</name>
    <dbReference type="NCBI Taxonomy" id="2305907"/>
    <lineage>
        <taxon>Bacteria</taxon>
        <taxon>Pseudomonadati</taxon>
        <taxon>Pseudomonadota</taxon>
        <taxon>Alphaproteobacteria</taxon>
        <taxon>Sphingomonadales</taxon>
        <taxon>Sphingomonadaceae</taxon>
        <taxon>Sphingomonas</taxon>
    </lineage>
</organism>
<comment type="caution">
    <text evidence="1">The sequence shown here is derived from an EMBL/GenBank/DDBJ whole genome shotgun (WGS) entry which is preliminary data.</text>
</comment>
<dbReference type="EMBL" id="QWLV01000002">
    <property type="protein sequence ID" value="RHW18245.1"/>
    <property type="molecule type" value="Genomic_DNA"/>
</dbReference>
<reference evidence="1 2" key="1">
    <citation type="submission" date="2018-08" db="EMBL/GenBank/DDBJ databases">
        <title>The multiple taxonomic identification of Sphingomonas gilva.</title>
        <authorList>
            <person name="Zhu D."/>
            <person name="Zheng S."/>
        </authorList>
    </citation>
    <scope>NUCLEOTIDE SEQUENCE [LARGE SCALE GENOMIC DNA]</scope>
    <source>
        <strain evidence="1 2">ZDH117</strain>
    </source>
</reference>
<dbReference type="AlphaFoldDB" id="A0A396S498"/>